<dbReference type="Pfam" id="PF00155">
    <property type="entry name" value="Aminotran_1_2"/>
    <property type="match status" value="1"/>
</dbReference>
<dbReference type="STRING" id="510516.Q2U485"/>
<dbReference type="CDD" id="cd00609">
    <property type="entry name" value="AAT_like"/>
    <property type="match status" value="1"/>
</dbReference>
<dbReference type="Proteomes" id="UP000006564">
    <property type="component" value="Chromosome 6"/>
</dbReference>
<dbReference type="InterPro" id="IPR050859">
    <property type="entry name" value="Class-I_PLP-dep_aminotransf"/>
</dbReference>
<dbReference type="EMBL" id="BA000054">
    <property type="protein sequence ID" value="BAE63630.1"/>
    <property type="molecule type" value="Genomic_DNA"/>
</dbReference>
<keyword evidence="7" id="KW-0663">Pyridoxal phosphate</keyword>
<evidence type="ECO:0000313" key="13">
    <source>
        <dbReference type="Proteomes" id="UP000006564"/>
    </source>
</evidence>
<proteinExistence type="inferred from homology"/>
<feature type="region of interest" description="Disordered" evidence="10">
    <location>
        <begin position="1"/>
        <end position="41"/>
    </location>
</feature>
<evidence type="ECO:0000256" key="4">
    <source>
        <dbReference type="ARBA" id="ARBA00022490"/>
    </source>
</evidence>
<organism evidence="12 13">
    <name type="scientific">Aspergillus oryzae (strain ATCC 42149 / RIB 40)</name>
    <name type="common">Yellow koji mold</name>
    <dbReference type="NCBI Taxonomy" id="510516"/>
    <lineage>
        <taxon>Eukaryota</taxon>
        <taxon>Fungi</taxon>
        <taxon>Dikarya</taxon>
        <taxon>Ascomycota</taxon>
        <taxon>Pezizomycotina</taxon>
        <taxon>Eurotiomycetes</taxon>
        <taxon>Eurotiomycetidae</taxon>
        <taxon>Eurotiales</taxon>
        <taxon>Aspergillaceae</taxon>
        <taxon>Aspergillus</taxon>
        <taxon>Aspergillus subgen. Circumdati</taxon>
    </lineage>
</organism>
<keyword evidence="6" id="KW-0808">Transferase</keyword>
<dbReference type="GO" id="GO:0019878">
    <property type="term" value="P:lysine biosynthetic process via aminoadipic acid"/>
    <property type="evidence" value="ECO:0007669"/>
    <property type="project" value="TreeGrafter"/>
</dbReference>
<evidence type="ECO:0000256" key="2">
    <source>
        <dbReference type="ARBA" id="ARBA00004496"/>
    </source>
</evidence>
<dbReference type="InterPro" id="IPR015421">
    <property type="entry name" value="PyrdxlP-dep_Trfase_major"/>
</dbReference>
<evidence type="ECO:0000256" key="5">
    <source>
        <dbReference type="ARBA" id="ARBA00022576"/>
    </source>
</evidence>
<comment type="similarity">
    <text evidence="3">Belongs to the class-I pyridoxal-phosphate-dependent aminotransferase family.</text>
</comment>
<feature type="domain" description="Aminotransferase class I/classII large" evidence="11">
    <location>
        <begin position="181"/>
        <end position="551"/>
    </location>
</feature>
<dbReference type="Gene3D" id="3.40.640.10">
    <property type="entry name" value="Type I PLP-dependent aspartate aminotransferase-like (Major domain)"/>
    <property type="match status" value="1"/>
</dbReference>
<dbReference type="KEGG" id="aor:AO090020000444"/>
<dbReference type="GO" id="GO:0008793">
    <property type="term" value="F:aromatic-amino-acid transaminase activity"/>
    <property type="evidence" value="ECO:0007669"/>
    <property type="project" value="TreeGrafter"/>
</dbReference>
<reference evidence="12 13" key="1">
    <citation type="journal article" date="2005" name="Nature">
        <title>Genome sequencing and analysis of Aspergillus oryzae.</title>
        <authorList>
            <person name="Machida M."/>
            <person name="Asai K."/>
            <person name="Sano M."/>
            <person name="Tanaka T."/>
            <person name="Kumagai T."/>
            <person name="Terai G."/>
            <person name="Kusumoto K."/>
            <person name="Arima T."/>
            <person name="Akita O."/>
            <person name="Kashiwagi Y."/>
            <person name="Abe K."/>
            <person name="Gomi K."/>
            <person name="Horiuchi H."/>
            <person name="Kitamoto K."/>
            <person name="Kobayashi T."/>
            <person name="Takeuchi M."/>
            <person name="Denning D.W."/>
            <person name="Galagan J.E."/>
            <person name="Nierman W.C."/>
            <person name="Yu J."/>
            <person name="Archer D.B."/>
            <person name="Bennett J.W."/>
            <person name="Bhatnagar D."/>
            <person name="Cleveland T.E."/>
            <person name="Fedorova N.D."/>
            <person name="Gotoh O."/>
            <person name="Horikawa H."/>
            <person name="Hosoyama A."/>
            <person name="Ichinomiya M."/>
            <person name="Igarashi R."/>
            <person name="Iwashita K."/>
            <person name="Juvvadi P.R."/>
            <person name="Kato M."/>
            <person name="Kato Y."/>
            <person name="Kin T."/>
            <person name="Kokubun A."/>
            <person name="Maeda H."/>
            <person name="Maeyama N."/>
            <person name="Maruyama J."/>
            <person name="Nagasaki H."/>
            <person name="Nakajima T."/>
            <person name="Oda K."/>
            <person name="Okada K."/>
            <person name="Paulsen I."/>
            <person name="Sakamoto K."/>
            <person name="Sawano T."/>
            <person name="Takahashi M."/>
            <person name="Takase K."/>
            <person name="Terabayashi Y."/>
            <person name="Wortman J."/>
            <person name="Yamada O."/>
            <person name="Yamagata Y."/>
            <person name="Anazawa H."/>
            <person name="Hata Y."/>
            <person name="Koide Y."/>
            <person name="Komori T."/>
            <person name="Koyama Y."/>
            <person name="Minetoki T."/>
            <person name="Suharnan S."/>
            <person name="Tanaka A."/>
            <person name="Isono K."/>
            <person name="Kuhara S."/>
            <person name="Ogasawara N."/>
            <person name="Kikuchi H."/>
        </authorList>
    </citation>
    <scope>NUCLEOTIDE SEQUENCE [LARGE SCALE GENOMIC DNA]</scope>
    <source>
        <strain evidence="13">ATCC 42149 / RIB 40</strain>
    </source>
</reference>
<keyword evidence="4" id="KW-0963">Cytoplasm</keyword>
<evidence type="ECO:0000313" key="12">
    <source>
        <dbReference type="EMBL" id="BAE63630.1"/>
    </source>
</evidence>
<dbReference type="InterPro" id="IPR015424">
    <property type="entry name" value="PyrdxlP-dep_Trfase"/>
</dbReference>
<comment type="catalytic activity">
    <reaction evidence="8">
        <text>an aromatic L-alpha-amino acid + 2-oxoglutarate = an aromatic oxo-acid + L-glutamate</text>
        <dbReference type="Rhea" id="RHEA:17533"/>
        <dbReference type="ChEBI" id="CHEBI:16810"/>
        <dbReference type="ChEBI" id="CHEBI:29985"/>
        <dbReference type="ChEBI" id="CHEBI:73309"/>
        <dbReference type="ChEBI" id="CHEBI:84824"/>
        <dbReference type="EC" id="2.6.1.57"/>
    </reaction>
</comment>
<dbReference type="EMBL" id="AP007167">
    <property type="protein sequence ID" value="BAE63630.1"/>
    <property type="molecule type" value="Genomic_DNA"/>
</dbReference>
<dbReference type="PANTHER" id="PTHR42790:SF21">
    <property type="entry name" value="AROMATIC_AMINOADIPATE AMINOTRANSFERASE 1"/>
    <property type="match status" value="1"/>
</dbReference>
<dbReference type="GO" id="GO:0009074">
    <property type="term" value="P:aromatic amino acid family catabolic process"/>
    <property type="evidence" value="ECO:0007669"/>
    <property type="project" value="TreeGrafter"/>
</dbReference>
<dbReference type="GO" id="GO:0005737">
    <property type="term" value="C:cytoplasm"/>
    <property type="evidence" value="ECO:0007669"/>
    <property type="project" value="UniProtKB-SubCell"/>
</dbReference>
<feature type="compositionally biased region" description="Low complexity" evidence="10">
    <location>
        <begin position="1"/>
        <end position="14"/>
    </location>
</feature>
<sequence>MASSRSVSRRSPVPKFRGRVGKTRNDTAIQKSEAPQSACTGASEKRRLLNEIYERRAKAGKLVAGVAAKSNSDLFKATGAGKPKAKRYDSHFSSECKSRLPCVLQQTAGYLKTPGLISLGGGLPSSEYFPFYECTLRVPKPPHFSEKDALSPDSPTAQTVSIGKYDVNNDLSEYDLSIALNYGQSTGSPQMTRFITEHTELVSNPPYADWKVCLTVGNTSALEQTVRMLCDRGRNDSILTEEYTFSSALETFAPQGIKAFGIKMDEEGLLPKNMDVVLSSWDETVRGARKPHLLYTVPSGQNPTGATQSLKRRREIYAVCQKHDIYVIEDEPYYFIQMPHFEGKGTPAQKSSEDIESFLAGLVPSYLSLDVDGRVLRMDSFSKVLMPGSRLGWITASAQVIERYINHAEVANHGPSGISQLMLWKLLDETWGHEGYLKWLMDLKNNYTRRRDMLLAACEQFLPKAIVSWTPPTAGMFLWLKVDHSKHPEYPRRSIEELEEEIFLQGISNGVLCTRGAWFRTEPNTPASGMFFRTTFASASEEAMATAIQRLGQAIRQSYRIE</sequence>
<evidence type="ECO:0000256" key="6">
    <source>
        <dbReference type="ARBA" id="ARBA00022679"/>
    </source>
</evidence>
<dbReference type="PANTHER" id="PTHR42790">
    <property type="entry name" value="AMINOTRANSFERASE"/>
    <property type="match status" value="1"/>
</dbReference>
<dbReference type="GeneID" id="5996849"/>
<evidence type="ECO:0000256" key="9">
    <source>
        <dbReference type="ARBA" id="ARBA00067014"/>
    </source>
</evidence>
<dbReference type="GO" id="GO:0047536">
    <property type="term" value="F:2-aminoadipate transaminase activity"/>
    <property type="evidence" value="ECO:0007669"/>
    <property type="project" value="TreeGrafter"/>
</dbReference>
<evidence type="ECO:0000256" key="7">
    <source>
        <dbReference type="ARBA" id="ARBA00022898"/>
    </source>
</evidence>
<dbReference type="OMA" id="YYFIQMP"/>
<dbReference type="FunFam" id="3.40.640.10:FF:000074">
    <property type="entry name" value="Aromatic amino acid aminotransferase"/>
    <property type="match status" value="1"/>
</dbReference>
<name>Q2U485_ASPOR</name>
<dbReference type="InterPro" id="IPR004839">
    <property type="entry name" value="Aminotransferase_I/II_large"/>
</dbReference>
<evidence type="ECO:0000259" key="11">
    <source>
        <dbReference type="Pfam" id="PF00155"/>
    </source>
</evidence>
<evidence type="ECO:0000256" key="8">
    <source>
        <dbReference type="ARBA" id="ARBA00051993"/>
    </source>
</evidence>
<evidence type="ECO:0000256" key="3">
    <source>
        <dbReference type="ARBA" id="ARBA00007441"/>
    </source>
</evidence>
<accession>Q2U485</accession>
<comment type="cofactor">
    <cofactor evidence="1">
        <name>pyridoxal 5'-phosphate</name>
        <dbReference type="ChEBI" id="CHEBI:597326"/>
    </cofactor>
</comment>
<dbReference type="HOGENOM" id="CLU_017584_0_5_1"/>
<dbReference type="GO" id="GO:0030170">
    <property type="term" value="F:pyridoxal phosphate binding"/>
    <property type="evidence" value="ECO:0007669"/>
    <property type="project" value="InterPro"/>
</dbReference>
<comment type="subcellular location">
    <subcellularLocation>
        <location evidence="2">Cytoplasm</location>
    </subcellularLocation>
</comment>
<evidence type="ECO:0000256" key="10">
    <source>
        <dbReference type="SAM" id="MobiDB-lite"/>
    </source>
</evidence>
<dbReference type="RefSeq" id="XP_023092843.1">
    <property type="nucleotide sequence ID" value="XM_023237997.1"/>
</dbReference>
<keyword evidence="13" id="KW-1185">Reference proteome</keyword>
<dbReference type="SUPFAM" id="SSF53383">
    <property type="entry name" value="PLP-dependent transferases"/>
    <property type="match status" value="1"/>
</dbReference>
<protein>
    <recommendedName>
        <fullName evidence="9">aromatic-amino-acid transaminase</fullName>
        <ecNumber evidence="9">2.6.1.57</ecNumber>
    </recommendedName>
</protein>
<keyword evidence="5" id="KW-0032">Aminotransferase</keyword>
<evidence type="ECO:0000256" key="1">
    <source>
        <dbReference type="ARBA" id="ARBA00001933"/>
    </source>
</evidence>
<dbReference type="GO" id="GO:0006571">
    <property type="term" value="P:tyrosine biosynthetic process"/>
    <property type="evidence" value="ECO:0007669"/>
    <property type="project" value="TreeGrafter"/>
</dbReference>
<gene>
    <name evidence="12" type="ORF">AO090020000444</name>
</gene>
<dbReference type="AlphaFoldDB" id="Q2U485"/>
<dbReference type="EC" id="2.6.1.57" evidence="9"/>
<feature type="compositionally biased region" description="Polar residues" evidence="10">
    <location>
        <begin position="26"/>
        <end position="40"/>
    </location>
</feature>